<dbReference type="GO" id="GO:0005634">
    <property type="term" value="C:nucleus"/>
    <property type="evidence" value="ECO:0007669"/>
    <property type="project" value="TreeGrafter"/>
</dbReference>
<dbReference type="NCBIfam" id="TIGR00044">
    <property type="entry name" value="YggS family pyridoxal phosphate-dependent enzyme"/>
    <property type="match status" value="1"/>
</dbReference>
<dbReference type="Gene3D" id="3.20.20.10">
    <property type="entry name" value="Alanine racemase"/>
    <property type="match status" value="1"/>
</dbReference>
<evidence type="ECO:0000256" key="4">
    <source>
        <dbReference type="ARBA" id="ARBA00009519"/>
    </source>
</evidence>
<dbReference type="Pfam" id="PF01937">
    <property type="entry name" value="ARMT1-like_dom"/>
    <property type="match status" value="2"/>
</dbReference>
<dbReference type="SUPFAM" id="SSF51419">
    <property type="entry name" value="PLP-binding barrel"/>
    <property type="match status" value="1"/>
</dbReference>
<dbReference type="STRING" id="77020.A0A0M9VPL0"/>
<dbReference type="InterPro" id="IPR029066">
    <property type="entry name" value="PLP-binding_barrel"/>
</dbReference>
<evidence type="ECO:0000256" key="9">
    <source>
        <dbReference type="HAMAP-Rule" id="MF_03225"/>
    </source>
</evidence>
<evidence type="ECO:0000256" key="2">
    <source>
        <dbReference type="ARBA" id="ARBA00001936"/>
    </source>
</evidence>
<evidence type="ECO:0000256" key="1">
    <source>
        <dbReference type="ARBA" id="ARBA00001326"/>
    </source>
</evidence>
<feature type="modified residue" description="N6-(pyridoxal phosphate)lysine" evidence="9">
    <location>
        <position position="322"/>
    </location>
</feature>
<proteinExistence type="inferred from homology"/>
<dbReference type="Gene3D" id="1.20.930.60">
    <property type="match status" value="1"/>
</dbReference>
<dbReference type="PROSITE" id="PS01211">
    <property type="entry name" value="UPF0001"/>
    <property type="match status" value="1"/>
</dbReference>
<dbReference type="SUPFAM" id="SSF111321">
    <property type="entry name" value="AF1104-like"/>
    <property type="match status" value="2"/>
</dbReference>
<dbReference type="RefSeq" id="XP_017992191.1">
    <property type="nucleotide sequence ID" value="XM_018135743.1"/>
</dbReference>
<dbReference type="VEuPathDB" id="FungiDB:Malapachy_1236"/>
<dbReference type="GeneID" id="28727618"/>
<comment type="catalytic activity">
    <reaction evidence="1">
        <text>beta-D-fructose 1-phosphate + H2O = D-fructose + phosphate</text>
        <dbReference type="Rhea" id="RHEA:35603"/>
        <dbReference type="ChEBI" id="CHEBI:15377"/>
        <dbReference type="ChEBI" id="CHEBI:37721"/>
        <dbReference type="ChEBI" id="CHEBI:43474"/>
        <dbReference type="ChEBI" id="CHEBI:138881"/>
    </reaction>
</comment>
<dbReference type="GO" id="GO:0030170">
    <property type="term" value="F:pyridoxal phosphate binding"/>
    <property type="evidence" value="ECO:0007669"/>
    <property type="project" value="UniProtKB-UniRule"/>
</dbReference>
<evidence type="ECO:0000256" key="6">
    <source>
        <dbReference type="ARBA" id="ARBA00022801"/>
    </source>
</evidence>
<keyword evidence="9" id="KW-0663">Pyridoxal phosphate</keyword>
<evidence type="ECO:0000256" key="8">
    <source>
        <dbReference type="ARBA" id="ARBA00048809"/>
    </source>
</evidence>
<protein>
    <recommendedName>
        <fullName evidence="9">Pyridoxal phosphate homeostasis protein</fullName>
        <shortName evidence="9">PLP homeostasis protein</shortName>
    </recommendedName>
</protein>
<dbReference type="GO" id="GO:0046872">
    <property type="term" value="F:metal ion binding"/>
    <property type="evidence" value="ECO:0007669"/>
    <property type="project" value="UniProtKB-KW"/>
</dbReference>
<comment type="function">
    <text evidence="9">Pyridoxal 5'-phosphate (PLP)-binding protein, which may be involved in intracellular homeostatic regulation of pyridoxal 5'-phosphate (PLP), the active form of vitamin B6.</text>
</comment>
<comment type="cofactor">
    <cofactor evidence="2">
        <name>Mn(2+)</name>
        <dbReference type="ChEBI" id="CHEBI:29035"/>
    </cofactor>
</comment>
<dbReference type="EMBL" id="LGAV01000003">
    <property type="protein sequence ID" value="KOS14559.1"/>
    <property type="molecule type" value="Genomic_DNA"/>
</dbReference>
<dbReference type="AlphaFoldDB" id="A0A0M9VPL0"/>
<comment type="similarity">
    <text evidence="9">Belongs to the pyridoxal phosphate-binding protein YggS/PROSC family.</text>
</comment>
<evidence type="ECO:0000313" key="12">
    <source>
        <dbReference type="Proteomes" id="UP000037751"/>
    </source>
</evidence>
<comment type="similarity">
    <text evidence="4">Belongs to the damage-control phosphatase family. Sugar phosphate phosphatase III subfamily.</text>
</comment>
<sequence length="778" mass="86568">MRYVPEVARYNVAMKNTFAHETAVKRWPTILTQVVDGLFRQCHDLSNEASMTGKVEEGKSIIEKISGLKYELTRDRPLNTLNVTADNASTLGNSKAPTTESYDAVISSTQPSWHNADWLFTECYLYRRLRLLFETSKNWQDYDPFMQSKVDTFRASGRGIHACATWIEELLSKSSNYKASEPGTDVLFQELMSSSLWGNATDLSLLTNVDYTHLQKLQATSHEERSAKAAHLLVNDLPKVWNKVRTIQEGRVDIVLDNAGFELITDLLLADFLLTLRAPIATASKGRSDELEKRVSRVKERISNVCKQAQVKKEPRFLAVSKLHPPSDIMSVYERTGQRHFGENYVQELVEKSQVLPEDIQWHFIGGLQSNKAKLLGAVPNLYLVESVDSEKLAMGLQKAVAKSENAARRTQPLNIFIQVNTSGEEGKSGLPAMTEPWSGEGEKPVLLAVAQKVMLSCPHLRFQGLMTIGSLSNSQASQGASHRNPDFDVLVASRKHLSEALRRDTAFTQQLASTKWWTPSGEVSGVYEDLSDTSLELSMGMSSDLEAAIRIGSTNVRIGSDCFGSRSSNAVAADVRAAEMKRYEDMTVVKEVVFHPKTMPWFVSDTCVKDVWFTLDQLLAEDFFTGNHAVPSMTPIHSMARRWREHFDAGRFRLSMPSDAPLGASVGPLGDFWTQPESYGHLPEAAPALLAELQSSDLVIFKGDLNYRKLTQDAMWPPETPFEKALGSLAGLIDLVALRTCKADVIVGLKEGQAEAMDQRDASWRANGAWAGRAQSR</sequence>
<evidence type="ECO:0000256" key="7">
    <source>
        <dbReference type="ARBA" id="ARBA00023211"/>
    </source>
</evidence>
<comment type="catalytic activity">
    <reaction evidence="8">
        <text>beta-D-fructose 6-phosphate = dihydroxyacetone + D-glyceraldehyde 3-phosphate</text>
        <dbReference type="Rhea" id="RHEA:28002"/>
        <dbReference type="ChEBI" id="CHEBI:16016"/>
        <dbReference type="ChEBI" id="CHEBI:57634"/>
        <dbReference type="ChEBI" id="CHEBI:59776"/>
    </reaction>
</comment>
<feature type="domain" description="Damage-control phosphatase ARMT1-like metal-binding" evidence="10">
    <location>
        <begin position="22"/>
        <end position="285"/>
    </location>
</feature>
<keyword evidence="12" id="KW-1185">Reference proteome</keyword>
<dbReference type="InterPro" id="IPR011078">
    <property type="entry name" value="PyrdxlP_homeostasis"/>
</dbReference>
<keyword evidence="7" id="KW-0464">Manganese</keyword>
<accession>A0A0M9VPL0</accession>
<dbReference type="InterPro" id="IPR039763">
    <property type="entry name" value="ARMT1"/>
</dbReference>
<feature type="domain" description="Damage-control phosphatase ARMT1-like metal-binding" evidence="10">
    <location>
        <begin position="590"/>
        <end position="757"/>
    </location>
</feature>
<evidence type="ECO:0000259" key="10">
    <source>
        <dbReference type="Pfam" id="PF01937"/>
    </source>
</evidence>
<dbReference type="GO" id="GO:0006974">
    <property type="term" value="P:DNA damage response"/>
    <property type="evidence" value="ECO:0007669"/>
    <property type="project" value="TreeGrafter"/>
</dbReference>
<dbReference type="HAMAP" id="MF_02087">
    <property type="entry name" value="PLP_homeostasis"/>
    <property type="match status" value="1"/>
</dbReference>
<evidence type="ECO:0000256" key="5">
    <source>
        <dbReference type="ARBA" id="ARBA00022723"/>
    </source>
</evidence>
<dbReference type="PANTHER" id="PTHR12260:SF6">
    <property type="entry name" value="DAMAGE-CONTROL PHOSPHATASE ARMT1"/>
    <property type="match status" value="1"/>
</dbReference>
<keyword evidence="6" id="KW-0378">Hydrolase</keyword>
<comment type="caution">
    <text evidence="11">The sequence shown here is derived from an EMBL/GenBank/DDBJ whole genome shotgun (WGS) entry which is preliminary data.</text>
</comment>
<gene>
    <name evidence="11" type="ORF">Malapachy_1236</name>
</gene>
<keyword evidence="5" id="KW-0479">Metal-binding</keyword>
<organism evidence="11 12">
    <name type="scientific">Malassezia pachydermatis</name>
    <dbReference type="NCBI Taxonomy" id="77020"/>
    <lineage>
        <taxon>Eukaryota</taxon>
        <taxon>Fungi</taxon>
        <taxon>Dikarya</taxon>
        <taxon>Basidiomycota</taxon>
        <taxon>Ustilaginomycotina</taxon>
        <taxon>Malasseziomycetes</taxon>
        <taxon>Malasseziales</taxon>
        <taxon>Malasseziaceae</taxon>
        <taxon>Malassezia</taxon>
    </lineage>
</organism>
<evidence type="ECO:0000256" key="3">
    <source>
        <dbReference type="ARBA" id="ARBA00001967"/>
    </source>
</evidence>
<dbReference type="Proteomes" id="UP000037751">
    <property type="component" value="Unassembled WGS sequence"/>
</dbReference>
<reference evidence="11 12" key="1">
    <citation type="submission" date="2015-07" db="EMBL/GenBank/DDBJ databases">
        <title>Draft Genome Sequence of Malassezia furfur CBS1878 and Malassezia pachydermatis CBS1879.</title>
        <authorList>
            <person name="Triana S."/>
            <person name="Ohm R."/>
            <person name="Gonzalez A."/>
            <person name="DeCock H."/>
            <person name="Restrepo S."/>
            <person name="Celis A."/>
        </authorList>
    </citation>
    <scope>NUCLEOTIDE SEQUENCE [LARGE SCALE GENOMIC DNA]</scope>
    <source>
        <strain evidence="11 12">CBS 1879</strain>
    </source>
</reference>
<dbReference type="CDD" id="cd06822">
    <property type="entry name" value="PLPDE_III_YBL036c_euk"/>
    <property type="match status" value="1"/>
</dbReference>
<dbReference type="InterPro" id="IPR036075">
    <property type="entry name" value="ARMT-1-like_metal-bd_sf"/>
</dbReference>
<dbReference type="InterPro" id="IPR002791">
    <property type="entry name" value="ARMT1-like_metal-bd"/>
</dbReference>
<dbReference type="OrthoDB" id="10264196at2759"/>
<name>A0A0M9VPL0_9BASI</name>
<dbReference type="GO" id="GO:0016791">
    <property type="term" value="F:phosphatase activity"/>
    <property type="evidence" value="ECO:0007669"/>
    <property type="project" value="TreeGrafter"/>
</dbReference>
<evidence type="ECO:0000313" key="11">
    <source>
        <dbReference type="EMBL" id="KOS14559.1"/>
    </source>
</evidence>
<dbReference type="PANTHER" id="PTHR12260">
    <property type="entry name" value="DAMAGE-CONTROL PHOSPHATASE ARMT1"/>
    <property type="match status" value="1"/>
</dbReference>
<comment type="cofactor">
    <cofactor evidence="3">
        <name>Ni(2+)</name>
        <dbReference type="ChEBI" id="CHEBI:49786"/>
    </cofactor>
</comment>